<comment type="caution">
    <text evidence="1">The sequence shown here is derived from an EMBL/GenBank/DDBJ whole genome shotgun (WGS) entry which is preliminary data.</text>
</comment>
<dbReference type="EMBL" id="JBOK01000027">
    <property type="protein sequence ID" value="EXU78762.1"/>
    <property type="molecule type" value="Genomic_DNA"/>
</dbReference>
<gene>
    <name evidence="1" type="ORF">AX13_09740</name>
</gene>
<sequence>MRKVPVPDGAKLYVTAALQAAIGSGIASNAASAVVAVANDLSAGALVLIDSEDWPEVAGLIARVSAADPASVTLAGINTTNTDKFPAGGKLTLVEVPDAAEFIRLPYVTALGLSGGELQTGTSEYVDVETASEYATGRSPRRMEYSVSFKGDGAGRAALLAADGKFTVHKLVYKNGSATYYAGELHYNDAASTEKGQEQTTTSTVLLQNAPSYVAKAA</sequence>
<dbReference type="Proteomes" id="UP000020766">
    <property type="component" value="Unassembled WGS sequence"/>
</dbReference>
<dbReference type="InterPro" id="IPR014918">
    <property type="entry name" value="Phage_tail_3"/>
</dbReference>
<reference evidence="1 2" key="1">
    <citation type="submission" date="2014-01" db="EMBL/GenBank/DDBJ databases">
        <title>Interspecies Systems Biology Uncovers Metabolites Affecting C. elegans Gene Expression and Life History Traits.</title>
        <authorList>
            <person name="Watson E."/>
            <person name="Macneil L.T."/>
            <person name="Ritter A.D."/>
            <person name="Yilmaz L.S."/>
            <person name="Rosebrock A.P."/>
            <person name="Caudy A.A."/>
            <person name="Walhout A.J."/>
        </authorList>
    </citation>
    <scope>NUCLEOTIDE SEQUENCE [LARGE SCALE GENOMIC DNA]</scope>
    <source>
        <strain evidence="1 2">DA1877</strain>
    </source>
</reference>
<keyword evidence="2" id="KW-1185">Reference proteome</keyword>
<protein>
    <submittedName>
        <fullName evidence="1">Tail protein</fullName>
    </submittedName>
</protein>
<dbReference type="PATRIC" id="fig|1457173.3.peg.3355"/>
<proteinExistence type="predicted"/>
<evidence type="ECO:0000313" key="1">
    <source>
        <dbReference type="EMBL" id="EXU78762.1"/>
    </source>
</evidence>
<name>A0A014Q6F8_9BURK</name>
<accession>A0A014Q6F8</accession>
<evidence type="ECO:0000313" key="2">
    <source>
        <dbReference type="Proteomes" id="UP000020766"/>
    </source>
</evidence>
<dbReference type="Pfam" id="PF08813">
    <property type="entry name" value="Phage_tail_3"/>
    <property type="match status" value="1"/>
</dbReference>
<organism evidence="1 2">
    <name type="scientific">Comamonas aquatica DA1877</name>
    <dbReference type="NCBI Taxonomy" id="1457173"/>
    <lineage>
        <taxon>Bacteria</taxon>
        <taxon>Pseudomonadati</taxon>
        <taxon>Pseudomonadota</taxon>
        <taxon>Betaproteobacteria</taxon>
        <taxon>Burkholderiales</taxon>
        <taxon>Comamonadaceae</taxon>
        <taxon>Comamonas</taxon>
    </lineage>
</organism>
<dbReference type="RefSeq" id="WP_043387026.1">
    <property type="nucleotide sequence ID" value="NZ_JBOK01000027.1"/>
</dbReference>
<dbReference type="AlphaFoldDB" id="A0A014Q6F8"/>